<accession>F7R0T6</accession>
<keyword evidence="4 5" id="KW-0012">Acyltransferase</keyword>
<evidence type="ECO:0000313" key="6">
    <source>
        <dbReference type="EMBL" id="EGM51662.1"/>
    </source>
</evidence>
<gene>
    <name evidence="6" type="ORF">LRU_01176</name>
</gene>
<dbReference type="EMBL" id="AFOJ01000005">
    <property type="protein sequence ID" value="EGM51662.1"/>
    <property type="molecule type" value="Genomic_DNA"/>
</dbReference>
<keyword evidence="3" id="KW-0677">Repeat</keyword>
<dbReference type="FunFam" id="2.160.10.10:FF:000025">
    <property type="entry name" value="Hexapeptide-repeat containing-acetyltransferase"/>
    <property type="match status" value="1"/>
</dbReference>
<dbReference type="PANTHER" id="PTHR43017:SF1">
    <property type="entry name" value="ACETYLTRANSFERASE YJL218W-RELATED"/>
    <property type="match status" value="1"/>
</dbReference>
<dbReference type="InterPro" id="IPR018357">
    <property type="entry name" value="Hexapep_transf_CS"/>
</dbReference>
<dbReference type="InterPro" id="IPR001451">
    <property type="entry name" value="Hexapep"/>
</dbReference>
<name>F7R0T6_9LACO</name>
<evidence type="ECO:0000256" key="1">
    <source>
        <dbReference type="ARBA" id="ARBA00007274"/>
    </source>
</evidence>
<dbReference type="CDD" id="cd03357">
    <property type="entry name" value="LbH_MAT_GAT"/>
    <property type="match status" value="1"/>
</dbReference>
<dbReference type="Proteomes" id="UP000002971">
    <property type="component" value="Unassembled WGS sequence"/>
</dbReference>
<dbReference type="InterPro" id="IPR011004">
    <property type="entry name" value="Trimer_LpxA-like_sf"/>
</dbReference>
<proteinExistence type="inferred from homology"/>
<dbReference type="AlphaFoldDB" id="F7R0T6"/>
<evidence type="ECO:0000313" key="7">
    <source>
        <dbReference type="Proteomes" id="UP000002971"/>
    </source>
</evidence>
<sequence length="230" mass="26049">MSLILKVYLEGNFNLRDFDYNQMKQGELYLQKGIKRENSSLKGKKKAELINGLSIEKREEIVSLEKELLGKHGKELYITPPLYVSYGENIKVGENFYANKDCIFMDTNNIEFGDNVIVGPRCCFYCAGHPVYGDVRSCDNDYFEFSLPIKVGNDVWIGGNVVILPGITIGNGSVIGAGAVVTKDVPSEVIVAGNPAVILRKITEEDKEKWETLRKNYYEKKEEFYKNHDI</sequence>
<dbReference type="PANTHER" id="PTHR43017">
    <property type="entry name" value="GALACTOSIDE O-ACETYLTRANSFERASE"/>
    <property type="match status" value="1"/>
</dbReference>
<comment type="caution">
    <text evidence="6">The sequence shown here is derived from an EMBL/GenBank/DDBJ whole genome shotgun (WGS) entry which is preliminary data.</text>
</comment>
<keyword evidence="2 5" id="KW-0808">Transferase</keyword>
<dbReference type="PROSITE" id="PS00101">
    <property type="entry name" value="HEXAPEP_TRANSFERASES"/>
    <property type="match status" value="1"/>
</dbReference>
<dbReference type="GO" id="GO:0008870">
    <property type="term" value="F:galactoside O-acetyltransferase activity"/>
    <property type="evidence" value="ECO:0007669"/>
    <property type="project" value="TreeGrafter"/>
</dbReference>
<dbReference type="InterPro" id="IPR039369">
    <property type="entry name" value="LacA-like"/>
</dbReference>
<dbReference type="SUPFAM" id="SSF51161">
    <property type="entry name" value="Trimeric LpxA-like enzymes"/>
    <property type="match status" value="1"/>
</dbReference>
<evidence type="ECO:0000256" key="5">
    <source>
        <dbReference type="RuleBase" id="RU367021"/>
    </source>
</evidence>
<reference evidence="6 7" key="1">
    <citation type="journal article" date="2011" name="J. Bacteriol.">
        <title>Genome Sequence of Lactobacillus ruminis SPM0211, Isolated from a Fecal Sample from a Healthy Korean.</title>
        <authorList>
            <person name="Lee S."/>
            <person name="Cho Y.J."/>
            <person name="Lee A.H."/>
            <person name="Chun J."/>
            <person name="Ha N.J."/>
            <person name="Ko G."/>
        </authorList>
    </citation>
    <scope>NUCLEOTIDE SEQUENCE [LARGE SCALE GENOMIC DNA]</scope>
    <source>
        <strain evidence="6 7">SPM0211</strain>
    </source>
</reference>
<organism evidence="6 7">
    <name type="scientific">Ligilactobacillus ruminis SPM0211</name>
    <dbReference type="NCBI Taxonomy" id="1040964"/>
    <lineage>
        <taxon>Bacteria</taxon>
        <taxon>Bacillati</taxon>
        <taxon>Bacillota</taxon>
        <taxon>Bacilli</taxon>
        <taxon>Lactobacillales</taxon>
        <taxon>Lactobacillaceae</taxon>
        <taxon>Ligilactobacillus</taxon>
    </lineage>
</organism>
<dbReference type="Pfam" id="PF00132">
    <property type="entry name" value="Hexapep"/>
    <property type="match status" value="1"/>
</dbReference>
<evidence type="ECO:0000256" key="2">
    <source>
        <dbReference type="ARBA" id="ARBA00022679"/>
    </source>
</evidence>
<evidence type="ECO:0000256" key="4">
    <source>
        <dbReference type="ARBA" id="ARBA00023315"/>
    </source>
</evidence>
<dbReference type="Gene3D" id="2.160.10.10">
    <property type="entry name" value="Hexapeptide repeat proteins"/>
    <property type="match status" value="1"/>
</dbReference>
<evidence type="ECO:0000256" key="3">
    <source>
        <dbReference type="ARBA" id="ARBA00022737"/>
    </source>
</evidence>
<dbReference type="RefSeq" id="WP_003695310.1">
    <property type="nucleotide sequence ID" value="NZ_AFOJ01000005.1"/>
</dbReference>
<comment type="similarity">
    <text evidence="1 5">Belongs to the transferase hexapeptide repeat family.</text>
</comment>
<protein>
    <recommendedName>
        <fullName evidence="5">Acetyltransferase</fullName>
        <ecNumber evidence="5">2.3.1.-</ecNumber>
    </recommendedName>
</protein>
<dbReference type="EC" id="2.3.1.-" evidence="5"/>